<feature type="region of interest" description="Disordered" evidence="1">
    <location>
        <begin position="98"/>
        <end position="170"/>
    </location>
</feature>
<proteinExistence type="predicted"/>
<feature type="signal peptide" evidence="2">
    <location>
        <begin position="1"/>
        <end position="31"/>
    </location>
</feature>
<reference evidence="4" key="1">
    <citation type="journal article" date="2019" name="Int. J. Syst. Evol. Microbiol.">
        <title>The Global Catalogue of Microorganisms (GCM) 10K type strain sequencing project: providing services to taxonomists for standard genome sequencing and annotation.</title>
        <authorList>
            <consortium name="The Broad Institute Genomics Platform"/>
            <consortium name="The Broad Institute Genome Sequencing Center for Infectious Disease"/>
            <person name="Wu L."/>
            <person name="Ma J."/>
        </authorList>
    </citation>
    <scope>NUCLEOTIDE SEQUENCE [LARGE SCALE GENOMIC DNA]</scope>
    <source>
        <strain evidence="4">CGMCC 4.7400</strain>
    </source>
</reference>
<dbReference type="EMBL" id="JBHTEB010000001">
    <property type="protein sequence ID" value="MFD0316928.1"/>
    <property type="molecule type" value="Genomic_DNA"/>
</dbReference>
<protein>
    <recommendedName>
        <fullName evidence="5">ATP-binding protein</fullName>
    </recommendedName>
</protein>
<feature type="chain" id="PRO_5047226347" description="ATP-binding protein" evidence="2">
    <location>
        <begin position="32"/>
        <end position="170"/>
    </location>
</feature>
<evidence type="ECO:0000313" key="4">
    <source>
        <dbReference type="Proteomes" id="UP001597023"/>
    </source>
</evidence>
<keyword evidence="2" id="KW-0732">Signal</keyword>
<accession>A0ABW2WBW7</accession>
<sequence length="170" mass="16739">MKQSAATTAKTLGVAALGAAFAAAGTGAANAAPDVAGVSNRVLDTAVRALPAENLEKTVPGSSGALAQGQRAVGAGLTAAQPAVQQLLAEGPTGPAAALLGGLPTRPCPSRARRSTASRWAADPGPPPPGRTAGRTPSPGMRPVVVPGRRAHQAVRAALSSEGSRNHRAR</sequence>
<keyword evidence="4" id="KW-1185">Reference proteome</keyword>
<evidence type="ECO:0000256" key="2">
    <source>
        <dbReference type="SAM" id="SignalP"/>
    </source>
</evidence>
<dbReference type="RefSeq" id="WP_381611832.1">
    <property type="nucleotide sequence ID" value="NZ_JBHTEB010000001.1"/>
</dbReference>
<evidence type="ECO:0000256" key="1">
    <source>
        <dbReference type="SAM" id="MobiDB-lite"/>
    </source>
</evidence>
<evidence type="ECO:0000313" key="3">
    <source>
        <dbReference type="EMBL" id="MFD0316928.1"/>
    </source>
</evidence>
<organism evidence="3 4">
    <name type="scientific">Streptomyces flavalbus</name>
    <dbReference type="NCBI Taxonomy" id="2665155"/>
    <lineage>
        <taxon>Bacteria</taxon>
        <taxon>Bacillati</taxon>
        <taxon>Actinomycetota</taxon>
        <taxon>Actinomycetes</taxon>
        <taxon>Kitasatosporales</taxon>
        <taxon>Streptomycetaceae</taxon>
        <taxon>Streptomyces</taxon>
    </lineage>
</organism>
<comment type="caution">
    <text evidence="3">The sequence shown here is derived from an EMBL/GenBank/DDBJ whole genome shotgun (WGS) entry which is preliminary data.</text>
</comment>
<gene>
    <name evidence="3" type="ORF">ACFQZ6_22475</name>
</gene>
<dbReference type="Proteomes" id="UP001597023">
    <property type="component" value="Unassembled WGS sequence"/>
</dbReference>
<name>A0ABW2WBW7_9ACTN</name>
<evidence type="ECO:0008006" key="5">
    <source>
        <dbReference type="Google" id="ProtNLM"/>
    </source>
</evidence>